<dbReference type="PANTHER" id="PTHR33693">
    <property type="entry name" value="TYPE-5 URACIL-DNA GLYCOSYLASE"/>
    <property type="match status" value="1"/>
</dbReference>
<keyword evidence="4" id="KW-0378">Hydrolase</keyword>
<dbReference type="InterPro" id="IPR051536">
    <property type="entry name" value="UDG_Type-4/5"/>
</dbReference>
<evidence type="ECO:0000256" key="2">
    <source>
        <dbReference type="ARBA" id="ARBA00022723"/>
    </source>
</evidence>
<proteinExistence type="predicted"/>
<keyword evidence="6" id="KW-0411">Iron-sulfur</keyword>
<keyword evidence="2" id="KW-0479">Metal-binding</keyword>
<comment type="caution">
    <text evidence="9">The sequence shown here is derived from an EMBL/GenBank/DDBJ whole genome shotgun (WGS) entry which is preliminary data.</text>
</comment>
<dbReference type="CDD" id="cd10030">
    <property type="entry name" value="UDG-F4_TTUDGA_SPO1dp_like"/>
    <property type="match status" value="1"/>
</dbReference>
<evidence type="ECO:0000313" key="10">
    <source>
        <dbReference type="Proteomes" id="UP000263486"/>
    </source>
</evidence>
<evidence type="ECO:0000259" key="8">
    <source>
        <dbReference type="SMART" id="SM00986"/>
    </source>
</evidence>
<dbReference type="EMBL" id="QUAJ01000001">
    <property type="protein sequence ID" value="REI43140.1"/>
    <property type="molecule type" value="Genomic_DNA"/>
</dbReference>
<evidence type="ECO:0000256" key="6">
    <source>
        <dbReference type="ARBA" id="ARBA00023014"/>
    </source>
</evidence>
<evidence type="ECO:0000256" key="7">
    <source>
        <dbReference type="ARBA" id="ARBA00023204"/>
    </source>
</evidence>
<dbReference type="SUPFAM" id="SSF52141">
    <property type="entry name" value="Uracil-DNA glycosylase-like"/>
    <property type="match status" value="1"/>
</dbReference>
<dbReference type="RefSeq" id="WP_114640860.1">
    <property type="nucleotide sequence ID" value="NZ_JAACIO010000001.1"/>
</dbReference>
<dbReference type="Gene3D" id="3.40.470.10">
    <property type="entry name" value="Uracil-DNA glycosylase-like domain"/>
    <property type="match status" value="1"/>
</dbReference>
<dbReference type="SMART" id="SM00987">
    <property type="entry name" value="UreE_C"/>
    <property type="match status" value="1"/>
</dbReference>
<organism evidence="9 10">
    <name type="scientific">Psychrilyobacter piezotolerans</name>
    <dbReference type="NCBI Taxonomy" id="2293438"/>
    <lineage>
        <taxon>Bacteria</taxon>
        <taxon>Fusobacteriati</taxon>
        <taxon>Fusobacteriota</taxon>
        <taxon>Fusobacteriia</taxon>
        <taxon>Fusobacteriales</taxon>
        <taxon>Fusobacteriaceae</taxon>
        <taxon>Psychrilyobacter</taxon>
    </lineage>
</organism>
<protein>
    <submittedName>
        <fullName evidence="9">Uracil-DNA glycosylase</fullName>
    </submittedName>
</protein>
<keyword evidence="3" id="KW-0227">DNA damage</keyword>
<dbReference type="Proteomes" id="UP000263486">
    <property type="component" value="Unassembled WGS sequence"/>
</dbReference>
<evidence type="ECO:0000256" key="1">
    <source>
        <dbReference type="ARBA" id="ARBA00022485"/>
    </source>
</evidence>
<dbReference type="InterPro" id="IPR036895">
    <property type="entry name" value="Uracil-DNA_glycosylase-like_sf"/>
</dbReference>
<dbReference type="PANTHER" id="PTHR33693:SF1">
    <property type="entry name" value="TYPE-4 URACIL-DNA GLYCOSYLASE"/>
    <property type="match status" value="1"/>
</dbReference>
<keyword evidence="5" id="KW-0408">Iron</keyword>
<evidence type="ECO:0000313" key="9">
    <source>
        <dbReference type="EMBL" id="REI43140.1"/>
    </source>
</evidence>
<keyword evidence="7" id="KW-0234">DNA repair</keyword>
<feature type="domain" description="Uracil-DNA glycosylase-like" evidence="8">
    <location>
        <begin position="31"/>
        <end position="183"/>
    </location>
</feature>
<gene>
    <name evidence="9" type="ORF">DYH56_00365</name>
</gene>
<dbReference type="Pfam" id="PF03167">
    <property type="entry name" value="UDG"/>
    <property type="match status" value="1"/>
</dbReference>
<name>A0ABX9KLE6_9FUSO</name>
<keyword evidence="1" id="KW-0004">4Fe-4S</keyword>
<reference evidence="9 10" key="1">
    <citation type="submission" date="2018-08" db="EMBL/GenBank/DDBJ databases">
        <title>Draft genome sequence of Psychrilyobacter sp. strain SD5 isolated from Black Sea water.</title>
        <authorList>
            <person name="Yadav S."/>
            <person name="Villanueva L."/>
            <person name="Damste J.S.S."/>
        </authorList>
    </citation>
    <scope>NUCLEOTIDE SEQUENCE [LARGE SCALE GENOMIC DNA]</scope>
    <source>
        <strain evidence="9 10">SD5</strain>
    </source>
</reference>
<sequence length="194" mass="22453">MKINNLWEELNFEINTCKVFKKSEKDSKVLLGGGNRNSNLLFIGDDPSLFEDENLRVAPNSSGAFFKNLYELVDLPPEEFYLTNIVKCSLRLKDLSQEEKKIYADVLDMQIALLNPKVIVTLGQEVSRFLLRDNTLKISEIRGKTYDWDGGIKVNPIYDPNFLIRNSDKKKGSPKWLTWKDMEEIKKFMENTHG</sequence>
<evidence type="ECO:0000256" key="5">
    <source>
        <dbReference type="ARBA" id="ARBA00023004"/>
    </source>
</evidence>
<accession>A0ABX9KLE6</accession>
<keyword evidence="10" id="KW-1185">Reference proteome</keyword>
<dbReference type="InterPro" id="IPR005122">
    <property type="entry name" value="Uracil-DNA_glycosylase-like"/>
</dbReference>
<evidence type="ECO:0000256" key="3">
    <source>
        <dbReference type="ARBA" id="ARBA00022763"/>
    </source>
</evidence>
<dbReference type="SMART" id="SM00986">
    <property type="entry name" value="UDG"/>
    <property type="match status" value="1"/>
</dbReference>
<evidence type="ECO:0000256" key="4">
    <source>
        <dbReference type="ARBA" id="ARBA00022801"/>
    </source>
</evidence>